<evidence type="ECO:0000256" key="6">
    <source>
        <dbReference type="ARBA" id="ARBA00023002"/>
    </source>
</evidence>
<feature type="signal peptide" evidence="10">
    <location>
        <begin position="1"/>
        <end position="25"/>
    </location>
</feature>
<dbReference type="GO" id="GO:0005576">
    <property type="term" value="C:extracellular region"/>
    <property type="evidence" value="ECO:0007669"/>
    <property type="project" value="UniProtKB-SubCell"/>
</dbReference>
<organism evidence="11 12">
    <name type="scientific">Pararge aegeria aegeria</name>
    <dbReference type="NCBI Taxonomy" id="348720"/>
    <lineage>
        <taxon>Eukaryota</taxon>
        <taxon>Metazoa</taxon>
        <taxon>Ecdysozoa</taxon>
        <taxon>Arthropoda</taxon>
        <taxon>Hexapoda</taxon>
        <taxon>Insecta</taxon>
        <taxon>Pterygota</taxon>
        <taxon>Neoptera</taxon>
        <taxon>Endopterygota</taxon>
        <taxon>Lepidoptera</taxon>
        <taxon>Glossata</taxon>
        <taxon>Ditrysia</taxon>
        <taxon>Papilionoidea</taxon>
        <taxon>Nymphalidae</taxon>
        <taxon>Satyrinae</taxon>
        <taxon>Satyrini</taxon>
        <taxon>Parargina</taxon>
        <taxon>Pararge</taxon>
    </lineage>
</organism>
<dbReference type="PROSITE" id="PS50292">
    <property type="entry name" value="PEROXIDASE_3"/>
    <property type="match status" value="1"/>
</dbReference>
<evidence type="ECO:0000256" key="1">
    <source>
        <dbReference type="ARBA" id="ARBA00004613"/>
    </source>
</evidence>
<keyword evidence="5 10" id="KW-0732">Signal</keyword>
<feature type="chain" id="PRO_5035765708" evidence="10">
    <location>
        <begin position="26"/>
        <end position="783"/>
    </location>
</feature>
<dbReference type="GO" id="GO:0022412">
    <property type="term" value="P:cellular process involved in reproduction in multicellular organism"/>
    <property type="evidence" value="ECO:0007669"/>
    <property type="project" value="UniProtKB-ARBA"/>
</dbReference>
<dbReference type="InterPro" id="IPR010255">
    <property type="entry name" value="Haem_peroxidase_sf"/>
</dbReference>
<dbReference type="GO" id="GO:0020037">
    <property type="term" value="F:heme binding"/>
    <property type="evidence" value="ECO:0007669"/>
    <property type="project" value="InterPro"/>
</dbReference>
<dbReference type="EMBL" id="CAKXAJ010025963">
    <property type="protein sequence ID" value="CAH2247511.1"/>
    <property type="molecule type" value="Genomic_DNA"/>
</dbReference>
<keyword evidence="6" id="KW-0560">Oxidoreductase</keyword>
<dbReference type="PANTHER" id="PTHR11475:SF4">
    <property type="entry name" value="CHORION PEROXIDASE"/>
    <property type="match status" value="1"/>
</dbReference>
<dbReference type="GO" id="GO:0004601">
    <property type="term" value="F:peroxidase activity"/>
    <property type="evidence" value="ECO:0007669"/>
    <property type="project" value="UniProtKB-KW"/>
</dbReference>
<sequence>MNFVRFQYHILIYIVVLYPIKSVLSEPHGMALGGHYGIHDEKEHIHSTERPCAVCPRHGVCVPHVQCPAHVRPGSRNPQCHLDGMRVGVCCFTGRSHAAESDRKFRSSINVEDVKAAHNQSRQKLKQWLGHAEGLQNEHYAVVNATSPSYGHHLSMVTYDKRAQKLGRGALLNIFAAQELKSRQALSDDDLAMGFTDHTDGPYCPPVPSCPHAPSRYRSIDGNCNNQGNPSWGAVNTGYGRLLPPSYSDGIWAIRISANGVPLASARAVSSALILDGSHPSRTHNLLFMQFGQFIAHDISTGVVFTLGNGSPISCCDSNGEDVLPPEKQHWACAPIVLDEGDVFYGQFSQRCINFVRTQLAPDFDCSVGYATQMNGASHYPDMSHLYGSSAEKLARLRAPGGLLATFNDYGRELPPLTHRKECLNVHDGAACFESGDNHGNQVISLTVLHTIWTREHNRIARTLAGLNSAWDEDTIFWEARRIVLAEFQHIIYNEWLPLLLGSKTMQVFGLTPSSGYALSYDPSINPSLTAEFATAAMRFGHSIVDSQLTVLSPQHKGVYESISLPEVMFQPSRLRIKPFLDRLLLGLMWQPMQSVDPFVTEALSRYMFHGGNPYGLDLAAINIQRGRDHGLQSYNEYRRLVGLEPITDFHQFPSSAAQRLSTVYTSPEDIDLWVGGLLEEPIEGGVIGTTFANIIADQFAKLKRGDKYYYEYGPDINHGAFTTNQLSEIKKVTLSRILCDNSDGIEISAVSPNAFLRSLPGNDPVQCDSPLIPAMDLAKFVV</sequence>
<dbReference type="OrthoDB" id="823504at2759"/>
<evidence type="ECO:0000313" key="12">
    <source>
        <dbReference type="Proteomes" id="UP000838756"/>
    </source>
</evidence>
<dbReference type="GO" id="GO:0046872">
    <property type="term" value="F:metal ion binding"/>
    <property type="evidence" value="ECO:0007669"/>
    <property type="project" value="UniProtKB-KW"/>
</dbReference>
<evidence type="ECO:0000256" key="4">
    <source>
        <dbReference type="ARBA" id="ARBA00022617"/>
    </source>
</evidence>
<comment type="caution">
    <text evidence="11">The sequence shown here is derived from an EMBL/GenBank/DDBJ whole genome shotgun (WGS) entry which is preliminary data.</text>
</comment>
<dbReference type="Gene3D" id="1.10.640.10">
    <property type="entry name" value="Haem peroxidase domain superfamily, animal type"/>
    <property type="match status" value="1"/>
</dbReference>
<proteinExistence type="predicted"/>
<accession>A0A8S4S6L2</accession>
<name>A0A8S4S6L2_9NEOP</name>
<dbReference type="CDD" id="cd09823">
    <property type="entry name" value="peroxinectin_like"/>
    <property type="match status" value="1"/>
</dbReference>
<keyword evidence="7 9" id="KW-0408">Iron</keyword>
<evidence type="ECO:0000256" key="2">
    <source>
        <dbReference type="ARBA" id="ARBA00022525"/>
    </source>
</evidence>
<dbReference type="InterPro" id="IPR037120">
    <property type="entry name" value="Haem_peroxidase_sf_animal"/>
</dbReference>
<keyword evidence="8" id="KW-0325">Glycoprotein</keyword>
<keyword evidence="4 9" id="KW-0349">Heme</keyword>
<evidence type="ECO:0000313" key="11">
    <source>
        <dbReference type="EMBL" id="CAH2247511.1"/>
    </source>
</evidence>
<keyword evidence="12" id="KW-1185">Reference proteome</keyword>
<dbReference type="Pfam" id="PF03098">
    <property type="entry name" value="An_peroxidase"/>
    <property type="match status" value="1"/>
</dbReference>
<evidence type="ECO:0000256" key="8">
    <source>
        <dbReference type="ARBA" id="ARBA00023180"/>
    </source>
</evidence>
<dbReference type="Proteomes" id="UP000838756">
    <property type="component" value="Unassembled WGS sequence"/>
</dbReference>
<reference evidence="11" key="1">
    <citation type="submission" date="2022-03" db="EMBL/GenBank/DDBJ databases">
        <authorList>
            <person name="Lindestad O."/>
        </authorList>
    </citation>
    <scope>NUCLEOTIDE SEQUENCE</scope>
</reference>
<dbReference type="FunFam" id="1.10.640.10:FF:000003">
    <property type="entry name" value="chorion peroxidase"/>
    <property type="match status" value="1"/>
</dbReference>
<dbReference type="InterPro" id="IPR019791">
    <property type="entry name" value="Haem_peroxidase_animal"/>
</dbReference>
<keyword evidence="9" id="KW-0479">Metal-binding</keyword>
<evidence type="ECO:0000256" key="10">
    <source>
        <dbReference type="SAM" id="SignalP"/>
    </source>
</evidence>
<evidence type="ECO:0000256" key="3">
    <source>
        <dbReference type="ARBA" id="ARBA00022559"/>
    </source>
</evidence>
<gene>
    <name evidence="11" type="primary">jg732</name>
    <name evidence="11" type="ORF">PAEG_LOCUS21582</name>
</gene>
<evidence type="ECO:0000256" key="7">
    <source>
        <dbReference type="ARBA" id="ARBA00023004"/>
    </source>
</evidence>
<dbReference type="PRINTS" id="PR00457">
    <property type="entry name" value="ANPEROXIDASE"/>
</dbReference>
<comment type="subcellular location">
    <subcellularLocation>
        <location evidence="1">Secreted</location>
    </subcellularLocation>
</comment>
<keyword evidence="2" id="KW-0964">Secreted</keyword>
<keyword evidence="3" id="KW-0575">Peroxidase</keyword>
<evidence type="ECO:0000256" key="9">
    <source>
        <dbReference type="PIRSR" id="PIRSR619791-2"/>
    </source>
</evidence>
<dbReference type="GO" id="GO:0006979">
    <property type="term" value="P:response to oxidative stress"/>
    <property type="evidence" value="ECO:0007669"/>
    <property type="project" value="InterPro"/>
</dbReference>
<feature type="binding site" description="axial binding residue" evidence="9">
    <location>
        <position position="542"/>
    </location>
    <ligand>
        <name>heme b</name>
        <dbReference type="ChEBI" id="CHEBI:60344"/>
    </ligand>
    <ligandPart>
        <name>Fe</name>
        <dbReference type="ChEBI" id="CHEBI:18248"/>
    </ligandPart>
</feature>
<dbReference type="PANTHER" id="PTHR11475">
    <property type="entry name" value="OXIDASE/PEROXIDASE"/>
    <property type="match status" value="1"/>
</dbReference>
<protein>
    <submittedName>
        <fullName evidence="11">Jg732 protein</fullName>
    </submittedName>
</protein>
<dbReference type="SUPFAM" id="SSF48113">
    <property type="entry name" value="Heme-dependent peroxidases"/>
    <property type="match status" value="1"/>
</dbReference>
<dbReference type="AlphaFoldDB" id="A0A8S4S6L2"/>
<evidence type="ECO:0000256" key="5">
    <source>
        <dbReference type="ARBA" id="ARBA00022729"/>
    </source>
</evidence>